<sequence length="227" mass="23315">MTTTATAATSGVAQALLDSINGTASKKTSSATNDAQDRFLKLLTTQLKNQDPLNPLDNAQMTSQLAQISTVDGIEKLNATLQKMLASTVDAEAMQAAALVGHQVMVLGSGLKLGDSGAAGGVELKAAADHVVLTIKDSNGLVMQTMDLGNLEAGTHNFVWDGKTDAGAQAVNGAYSVSVAAKRGTEKVEASTLELAGVVSINRSSSGVTLDLGQLGLAKMNDIKQIF</sequence>
<dbReference type="Pfam" id="PF13861">
    <property type="entry name" value="FLgD_tudor"/>
    <property type="match status" value="1"/>
</dbReference>
<dbReference type="RefSeq" id="WP_041097438.1">
    <property type="nucleotide sequence ID" value="NZ_AP012547.1"/>
</dbReference>
<dbReference type="KEGG" id="shd:SUTH_00919"/>
<dbReference type="InterPro" id="IPR005648">
    <property type="entry name" value="FlgD"/>
</dbReference>
<dbReference type="GO" id="GO:0044781">
    <property type="term" value="P:bacterial-type flagellum organization"/>
    <property type="evidence" value="ECO:0007669"/>
    <property type="project" value="UniProtKB-UniRule"/>
</dbReference>
<name>W0SD86_9PROT</name>
<dbReference type="OrthoDB" id="9785233at2"/>
<dbReference type="EMBL" id="AP012547">
    <property type="protein sequence ID" value="BAO28725.1"/>
    <property type="molecule type" value="Genomic_DNA"/>
</dbReference>
<comment type="similarity">
    <text evidence="1 5">Belongs to the FlgD family.</text>
</comment>
<organism evidence="8 9">
    <name type="scientific">Sulfuritalea hydrogenivorans sk43H</name>
    <dbReference type="NCBI Taxonomy" id="1223802"/>
    <lineage>
        <taxon>Bacteria</taxon>
        <taxon>Pseudomonadati</taxon>
        <taxon>Pseudomonadota</taxon>
        <taxon>Betaproteobacteria</taxon>
        <taxon>Nitrosomonadales</taxon>
        <taxon>Sterolibacteriaceae</taxon>
        <taxon>Sulfuritalea</taxon>
    </lineage>
</organism>
<comment type="function">
    <text evidence="4 5">Required for flagellar hook formation. May act as a scaffolding protein.</text>
</comment>
<evidence type="ECO:0000313" key="8">
    <source>
        <dbReference type="EMBL" id="BAO28725.1"/>
    </source>
</evidence>
<feature type="domain" description="FlgD Tudor-like" evidence="7">
    <location>
        <begin position="93"/>
        <end position="224"/>
    </location>
</feature>
<evidence type="ECO:0000313" key="9">
    <source>
        <dbReference type="Proteomes" id="UP000031637"/>
    </source>
</evidence>
<dbReference type="AlphaFoldDB" id="W0SD86"/>
<evidence type="ECO:0000259" key="7">
    <source>
        <dbReference type="Pfam" id="PF13861"/>
    </source>
</evidence>
<dbReference type="InterPro" id="IPR025963">
    <property type="entry name" value="FLgD_Tudor"/>
</dbReference>
<dbReference type="Gene3D" id="2.60.40.4070">
    <property type="match status" value="1"/>
</dbReference>
<evidence type="ECO:0000256" key="5">
    <source>
        <dbReference type="RuleBase" id="RU362076"/>
    </source>
</evidence>
<accession>W0SD86</accession>
<keyword evidence="9" id="KW-1185">Reference proteome</keyword>
<feature type="domain" description="FlgD/Vpr Ig-like" evidence="6">
    <location>
        <begin position="114"/>
        <end position="184"/>
    </location>
</feature>
<keyword evidence="3 5" id="KW-1005">Bacterial flagellum biogenesis</keyword>
<evidence type="ECO:0000256" key="4">
    <source>
        <dbReference type="ARBA" id="ARBA00024746"/>
    </source>
</evidence>
<dbReference type="HOGENOM" id="CLU_047535_0_0_4"/>
<evidence type="ECO:0000256" key="1">
    <source>
        <dbReference type="ARBA" id="ARBA00010577"/>
    </source>
</evidence>
<gene>
    <name evidence="8" type="ORF">SUTH_00919</name>
</gene>
<protein>
    <recommendedName>
        <fullName evidence="2 5">Basal-body rod modification protein FlgD</fullName>
    </recommendedName>
</protein>
<dbReference type="InterPro" id="IPR025965">
    <property type="entry name" value="FlgD/Vpr_Ig-like"/>
</dbReference>
<dbReference type="Gene3D" id="2.30.30.910">
    <property type="match status" value="1"/>
</dbReference>
<dbReference type="Proteomes" id="UP000031637">
    <property type="component" value="Chromosome"/>
</dbReference>
<dbReference type="Pfam" id="PF13860">
    <property type="entry name" value="FlgD_ig"/>
    <property type="match status" value="1"/>
</dbReference>
<evidence type="ECO:0000256" key="3">
    <source>
        <dbReference type="ARBA" id="ARBA00022795"/>
    </source>
</evidence>
<evidence type="ECO:0000256" key="2">
    <source>
        <dbReference type="ARBA" id="ARBA00016013"/>
    </source>
</evidence>
<reference evidence="8 9" key="1">
    <citation type="journal article" date="2014" name="Syst. Appl. Microbiol.">
        <title>Complete genomes of freshwater sulfur oxidizers Sulfuricella denitrificans skB26 and Sulfuritalea hydrogenivorans sk43H: genetic insights into the sulfur oxidation pathway of betaproteobacteria.</title>
        <authorList>
            <person name="Watanabe T."/>
            <person name="Kojima H."/>
            <person name="Fukui M."/>
        </authorList>
    </citation>
    <scope>NUCLEOTIDE SEQUENCE [LARGE SCALE GENOMIC DNA]</scope>
    <source>
        <strain evidence="8">DSM22779</strain>
    </source>
</reference>
<dbReference type="STRING" id="1223802.SUTH_00919"/>
<evidence type="ECO:0000259" key="6">
    <source>
        <dbReference type="Pfam" id="PF13860"/>
    </source>
</evidence>
<proteinExistence type="inferred from homology"/>
<dbReference type="Pfam" id="PF03963">
    <property type="entry name" value="FlgD"/>
    <property type="match status" value="1"/>
</dbReference>